<organism evidence="2 3">
    <name type="scientific">Orbilia javanica</name>
    <dbReference type="NCBI Taxonomy" id="47235"/>
    <lineage>
        <taxon>Eukaryota</taxon>
        <taxon>Fungi</taxon>
        <taxon>Dikarya</taxon>
        <taxon>Ascomycota</taxon>
        <taxon>Pezizomycotina</taxon>
        <taxon>Orbiliomycetes</taxon>
        <taxon>Orbiliales</taxon>
        <taxon>Orbiliaceae</taxon>
        <taxon>Orbilia</taxon>
    </lineage>
</organism>
<dbReference type="EMBL" id="JAVHNR010000001">
    <property type="protein sequence ID" value="KAK6356832.1"/>
    <property type="molecule type" value="Genomic_DNA"/>
</dbReference>
<evidence type="ECO:0000313" key="3">
    <source>
        <dbReference type="Proteomes" id="UP001313282"/>
    </source>
</evidence>
<proteinExistence type="predicted"/>
<feature type="compositionally biased region" description="Basic and acidic residues" evidence="1">
    <location>
        <begin position="43"/>
        <end position="52"/>
    </location>
</feature>
<feature type="region of interest" description="Disordered" evidence="1">
    <location>
        <begin position="1"/>
        <end position="100"/>
    </location>
</feature>
<accession>A0AAN8RMI4</accession>
<feature type="compositionally biased region" description="Basic residues" evidence="1">
    <location>
        <begin position="77"/>
        <end position="88"/>
    </location>
</feature>
<reference evidence="2 3" key="1">
    <citation type="submission" date="2019-10" db="EMBL/GenBank/DDBJ databases">
        <authorList>
            <person name="Palmer J.M."/>
        </authorList>
    </citation>
    <scope>NUCLEOTIDE SEQUENCE [LARGE SCALE GENOMIC DNA]</scope>
    <source>
        <strain evidence="2 3">TWF718</strain>
    </source>
</reference>
<name>A0AAN8RMI4_9PEZI</name>
<gene>
    <name evidence="2" type="ORF">TWF718_001172</name>
</gene>
<feature type="compositionally biased region" description="Basic and acidic residues" evidence="1">
    <location>
        <begin position="15"/>
        <end position="24"/>
    </location>
</feature>
<dbReference type="Proteomes" id="UP001313282">
    <property type="component" value="Unassembled WGS sequence"/>
</dbReference>
<sequence>MNRQKRKGRSRRKKRDCEGPEKKLPLRMCASRHGYSCPAGLNENEREKRRLYTMDSMPGDGSNDGRSRRSDNGVIGMKKRSYRGNRRQRLPERRADVKLI</sequence>
<feature type="compositionally biased region" description="Basic residues" evidence="1">
    <location>
        <begin position="1"/>
        <end position="14"/>
    </location>
</feature>
<dbReference type="AlphaFoldDB" id="A0AAN8RMI4"/>
<comment type="caution">
    <text evidence="2">The sequence shown here is derived from an EMBL/GenBank/DDBJ whole genome shotgun (WGS) entry which is preliminary data.</text>
</comment>
<protein>
    <submittedName>
        <fullName evidence="2">Uncharacterized protein</fullName>
    </submittedName>
</protein>
<evidence type="ECO:0000313" key="2">
    <source>
        <dbReference type="EMBL" id="KAK6356832.1"/>
    </source>
</evidence>
<feature type="compositionally biased region" description="Basic and acidic residues" evidence="1">
    <location>
        <begin position="89"/>
        <end position="100"/>
    </location>
</feature>
<keyword evidence="3" id="KW-1185">Reference proteome</keyword>
<evidence type="ECO:0000256" key="1">
    <source>
        <dbReference type="SAM" id="MobiDB-lite"/>
    </source>
</evidence>